<evidence type="ECO:0000313" key="2">
    <source>
        <dbReference type="Proteomes" id="UP001172680"/>
    </source>
</evidence>
<dbReference type="Proteomes" id="UP001172680">
    <property type="component" value="Unassembled WGS sequence"/>
</dbReference>
<name>A0ACC2YX71_9PEZI</name>
<keyword evidence="2" id="KW-1185">Reference proteome</keyword>
<proteinExistence type="predicted"/>
<evidence type="ECO:0000313" key="1">
    <source>
        <dbReference type="EMBL" id="KAJ9639932.1"/>
    </source>
</evidence>
<dbReference type="EMBL" id="JAPDRP010000018">
    <property type="protein sequence ID" value="KAJ9639932.1"/>
    <property type="molecule type" value="Genomic_DNA"/>
</dbReference>
<organism evidence="1 2">
    <name type="scientific">Coniosporium tulheliwenetii</name>
    <dbReference type="NCBI Taxonomy" id="3383036"/>
    <lineage>
        <taxon>Eukaryota</taxon>
        <taxon>Fungi</taxon>
        <taxon>Dikarya</taxon>
        <taxon>Ascomycota</taxon>
        <taxon>Pezizomycotina</taxon>
        <taxon>Dothideomycetes</taxon>
        <taxon>Dothideomycetes incertae sedis</taxon>
        <taxon>Coniosporium</taxon>
    </lineage>
</organism>
<comment type="caution">
    <text evidence="1">The sequence shown here is derived from an EMBL/GenBank/DDBJ whole genome shotgun (WGS) entry which is preliminary data.</text>
</comment>
<sequence length="1278" mass="141708">MTVPDMSSQHNLLDGSTESNWSADGHQSPIASDDQGLKRGKHGFLVRARESSETSRKTGLVHSSGYQGWKPLTLKTPVLLGVISISVGLIAAVQYLVLRSKKNNGILFSEDVSSLPLSRSFGHLYLPTLIAVVYSFLWTWIDLDVKRLEPYYQLSQDGGASGSNSILLHYPFDFVASVPVQAIKRRHWPVFSASTAMILVFWGVTPFQAGIFATDPVIRSFPVPMSRATRHLTLEQQETALTSTYVQSAFNIAWLNETLPPYMSRDYVLEPFGPSAEANRMENSETWTAATRLFSVDVACERAEETEDVYITSRGCEYFKPDPPRGEGENVTLANEWSTLYIGYHNDDGYADYYLSQDCPLSMSHVFLVRWVHRDWNSSTTEGVGETALWCEPTYYQQEVNATVSLPLKSIREIIPLGPKLPVPADVFNATEFEWAMSSGQQRSRTRGEFPANTWPEARSRLQDMGLDLMYLPKMASFAVAAEKRPPADYLDPEVLRSSYQAAYRLLFSRQMVEVLGREFDPATVSWGKRAYETEAVVVVPVFAYAVEGLLAAVAFFAGLLLFLSITKPRKLDSNPGNLASLMSLVADSKTLLEDFKNLDKKSSKELEEELRDKTYSLSINGEQDGAFRLQNKDDSPLTTPPAASLQPLMISAKPGVRPTEFRVLSGLAFVALQLALLISFAGIYIKILRLNGLPLPSESRFIRQLVQNYIPTAIATLIEPIWVVLNRLLCVLQPFEELRKGKARASKAITVDYTSLPPQLVFLKAFKARHFVLGSVCCMALLANLLAVAFSGLFNEDTVSIPHAATFSAPFAPLLDSRMLNNTLANINRTFTDHFNVAMSNLTAGTPMPAWTDERRLYLPFNQTAETDGTWQYQAVSRTYGLDLECQPLMSAGENSVSMSLSANALLASFDVSIASKDPLREPCNANNVTLKLWGVANSIAALEVTSFVCPEYVMTGWLRANATRVEGYTNTDDDISNVTFHSLDYTFLGCQPRAESGLRQVTVDSQGFVQQASQAEIHEDVEFLSGQDRSELAQHMNGVLSFVPQLRADFRHEWHNDTAASDFYNYLISKTVNSTHFLDPSQALPTADEMAPLFEALYSKLAAIVLGSNKGLLFPPSDGTTVTGFIIKPETRIFMSRPMFIIAETILALYVLTSICVFVGRPWRFLPRLPTTIASNIAFFAASHALVDMEGTAAMPVKERNAYVERMDHRYGFGPFVGTDGRAHTGIEKQPFFTTLVRGGSGGMQMGTAGNGEKGGEGRRWWSFAGWKGGKHERVG</sequence>
<protein>
    <submittedName>
        <fullName evidence="1">Uncharacterized protein</fullName>
    </submittedName>
</protein>
<gene>
    <name evidence="1" type="ORF">H2199_006165</name>
</gene>
<reference evidence="1" key="1">
    <citation type="submission" date="2022-10" db="EMBL/GenBank/DDBJ databases">
        <title>Culturing micro-colonial fungi from biological soil crusts in the Mojave desert and describing Neophaeococcomyces mojavensis, and introducing the new genera and species Taxawa tesnikishii.</title>
        <authorList>
            <person name="Kurbessoian T."/>
            <person name="Stajich J.E."/>
        </authorList>
    </citation>
    <scope>NUCLEOTIDE SEQUENCE</scope>
    <source>
        <strain evidence="1">JES_115</strain>
    </source>
</reference>
<accession>A0ACC2YX71</accession>